<reference evidence="3 4" key="1">
    <citation type="submission" date="2013-12" db="EMBL/GenBank/DDBJ databases">
        <authorList>
            <person name="Cubeta M."/>
            <person name="Pakala S."/>
            <person name="Fedorova N."/>
            <person name="Thomas E."/>
            <person name="Dean R."/>
            <person name="Jabaji S."/>
            <person name="Neate S."/>
            <person name="Toda T."/>
            <person name="Tavantzis S."/>
            <person name="Vilgalys R."/>
            <person name="Bharathan N."/>
            <person name="Pakala S."/>
            <person name="Losada L.S."/>
            <person name="Zafar N."/>
            <person name="Nierman W."/>
        </authorList>
    </citation>
    <scope>NUCLEOTIDE SEQUENCE [LARGE SCALE GENOMIC DNA]</scope>
    <source>
        <strain evidence="3 4">123E</strain>
    </source>
</reference>
<keyword evidence="1" id="KW-0812">Transmembrane</keyword>
<dbReference type="AlphaFoldDB" id="A0A074RJ04"/>
<feature type="transmembrane region" description="Helical" evidence="1">
    <location>
        <begin position="964"/>
        <end position="984"/>
    </location>
</feature>
<proteinExistence type="predicted"/>
<dbReference type="HOGENOM" id="CLU_001305_0_3_1"/>
<organism evidence="3 4">
    <name type="scientific">Rhizoctonia solani 123E</name>
    <dbReference type="NCBI Taxonomy" id="1423351"/>
    <lineage>
        <taxon>Eukaryota</taxon>
        <taxon>Fungi</taxon>
        <taxon>Dikarya</taxon>
        <taxon>Basidiomycota</taxon>
        <taxon>Agaricomycotina</taxon>
        <taxon>Agaricomycetes</taxon>
        <taxon>Cantharellales</taxon>
        <taxon>Ceratobasidiaceae</taxon>
        <taxon>Rhizoctonia</taxon>
    </lineage>
</organism>
<dbReference type="Proteomes" id="UP000027456">
    <property type="component" value="Unassembled WGS sequence"/>
</dbReference>
<sequence>MSNLGPKDLTDLSWSHLEQFERFGTLDDLEKANQGFYRALTLTPEIHPDYSHRLTDLGLSYTKLFQGLNKLEDLEKSIECITRALTITPDGHFDMPRRLSSLGISFTERFKRLGETGDLEKAIGYHLRAFALTPDGHRSMSRRLVDLGTSYNARFHHQGELTDLENSIKFTSRAIAITPNDHPDFSTMFATLGPLYVSRFQRLGELADLEKAIEYQSRAIALAPDGHPDIPGRLADLGGCCFFKFERLGELEALDKAIEYGCRALELIPDGNRDMSHVLTGLGECYLYRFRHLDELHDLEKSIDCKSRALALMPDNHTDMPDQLGDLGLSYNDRFRRLGKLADLEKSTEYRSRALALTPNGHPSIPHRLSELGMSYSDRFRHLDELEDLERSIEYASRALALTPDGHPNISSCMAGLGVGYSDRFERLGKYKDLEKSIKHHSRSLALTPDGHPNLSTRHFNYALSLLTQYLRTRNPSCLNTSLNSLRQASQMLTGAPCDKFQHALRWVKIASELIRSWNPMEAYQVAIDLLPQFIWLGATTHQRYQDLSLTKSLAVNACSAAIVSLDYSLALEWLEHARCVVWSQSLMLRSPLDQLHSSDPDLATQLERIAIQLQSSSYGNRAITTVTSESITPEKAGQERRRLAGQYNSMLTQAQQLPGFEDFLRPVRANKLLHVARNGPVVVLSCNKNQCDALLILPGHDDIHHLPLPGFTEEKAQRAYSELEASLRHKRLRERGVKLMHQPDYEYYIENVLKILWSNIVKPVLDYVGYLDIVPEKGLPHITWCPTGPLSFLPMHAAGDYSQPHSRIFDYAVSSYIPTLTALFASAPSSLNRNCRVLAVGQATTPGHNPLPGTIEELTHVKAHAHNKAGYLQLIDNQATIASVLDAMEQHDWVHLACHTHQNVNDPNKSGFYLHDSTLDLSAINQRSFKNKGLAFLSACQTATGNKKLPDEAIHLASGMLMAGYPSVIVMMWSVVTISAIILG</sequence>
<keyword evidence="1" id="KW-0472">Membrane</keyword>
<dbReference type="InterPro" id="IPR011990">
    <property type="entry name" value="TPR-like_helical_dom_sf"/>
</dbReference>
<keyword evidence="1" id="KW-1133">Transmembrane helix</keyword>
<dbReference type="OrthoDB" id="9991317at2759"/>
<accession>A0A074RJ04</accession>
<name>A0A074RJ04_9AGAM</name>
<dbReference type="InterPro" id="IPR024983">
    <property type="entry name" value="CHAT_dom"/>
</dbReference>
<evidence type="ECO:0000256" key="1">
    <source>
        <dbReference type="SAM" id="Phobius"/>
    </source>
</evidence>
<protein>
    <submittedName>
        <fullName evidence="3">Aromatic di-alanine and TPR containing protein</fullName>
    </submittedName>
</protein>
<keyword evidence="4" id="KW-1185">Reference proteome</keyword>
<gene>
    <name evidence="3" type="ORF">V565_183900</name>
</gene>
<dbReference type="PANTHER" id="PTHR19959:SF119">
    <property type="entry name" value="FUNGAL LIPASE-LIKE DOMAIN-CONTAINING PROTEIN"/>
    <property type="match status" value="1"/>
</dbReference>
<comment type="caution">
    <text evidence="3">The sequence shown here is derived from an EMBL/GenBank/DDBJ whole genome shotgun (WGS) entry which is preliminary data.</text>
</comment>
<dbReference type="SUPFAM" id="SSF81901">
    <property type="entry name" value="HCP-like"/>
    <property type="match status" value="1"/>
</dbReference>
<evidence type="ECO:0000313" key="3">
    <source>
        <dbReference type="EMBL" id="KEP46739.1"/>
    </source>
</evidence>
<evidence type="ECO:0000313" key="4">
    <source>
        <dbReference type="Proteomes" id="UP000027456"/>
    </source>
</evidence>
<dbReference type="STRING" id="1423351.A0A074RJ04"/>
<dbReference type="Gene3D" id="1.25.40.10">
    <property type="entry name" value="Tetratricopeptide repeat domain"/>
    <property type="match status" value="3"/>
</dbReference>
<dbReference type="PANTHER" id="PTHR19959">
    <property type="entry name" value="KINESIN LIGHT CHAIN"/>
    <property type="match status" value="1"/>
</dbReference>
<dbReference type="EMBL" id="AZST01000972">
    <property type="protein sequence ID" value="KEP46739.1"/>
    <property type="molecule type" value="Genomic_DNA"/>
</dbReference>
<evidence type="ECO:0000259" key="2">
    <source>
        <dbReference type="Pfam" id="PF12770"/>
    </source>
</evidence>
<dbReference type="Pfam" id="PF12770">
    <property type="entry name" value="CHAT"/>
    <property type="match status" value="1"/>
</dbReference>
<feature type="domain" description="CHAT" evidence="2">
    <location>
        <begin position="754"/>
        <end position="978"/>
    </location>
</feature>
<dbReference type="SUPFAM" id="SSF48452">
    <property type="entry name" value="TPR-like"/>
    <property type="match status" value="1"/>
</dbReference>